<feature type="binding site" evidence="9">
    <location>
        <position position="244"/>
    </location>
    <ligand>
        <name>Zn(2+)</name>
        <dbReference type="ChEBI" id="CHEBI:29105"/>
        <label>2</label>
    </ligand>
</feature>
<name>A0A6B8RLE8_9BACL</name>
<dbReference type="GO" id="GO:0050897">
    <property type="term" value="F:cobalt ion binding"/>
    <property type="evidence" value="ECO:0007669"/>
    <property type="project" value="InterPro"/>
</dbReference>
<proteinExistence type="inferred from homology"/>
<dbReference type="AlphaFoldDB" id="A0A6B8RLE8"/>
<accession>A0A6B8RLE8</accession>
<dbReference type="GO" id="GO:0005737">
    <property type="term" value="C:cytoplasm"/>
    <property type="evidence" value="ECO:0007669"/>
    <property type="project" value="TreeGrafter"/>
</dbReference>
<dbReference type="PROSITE" id="PS00482">
    <property type="entry name" value="DIHYDROOROTASE_1"/>
    <property type="match status" value="1"/>
</dbReference>
<dbReference type="GO" id="GO:0004038">
    <property type="term" value="F:allantoinase activity"/>
    <property type="evidence" value="ECO:0007669"/>
    <property type="project" value="UniProtKB-UniRule"/>
</dbReference>
<keyword evidence="12" id="KW-1185">Reference proteome</keyword>
<gene>
    <name evidence="9" type="primary">allB</name>
    <name evidence="11" type="ORF">EHS13_20740</name>
</gene>
<dbReference type="EC" id="3.5.2.5" evidence="9"/>
<dbReference type="PANTHER" id="PTHR43668">
    <property type="entry name" value="ALLANTOINASE"/>
    <property type="match status" value="1"/>
</dbReference>
<comment type="similarity">
    <text evidence="2">Belongs to the metallo-dependent hydrolases superfamily. Hydantoinase/dihydropyrimidinase family.</text>
</comment>
<dbReference type="Gene3D" id="2.30.40.10">
    <property type="entry name" value="Urease, subunit C, domain 1"/>
    <property type="match status" value="1"/>
</dbReference>
<evidence type="ECO:0000256" key="4">
    <source>
        <dbReference type="ARBA" id="ARBA00011881"/>
    </source>
</evidence>
<evidence type="ECO:0000256" key="8">
    <source>
        <dbReference type="ARBA" id="ARBA00022833"/>
    </source>
</evidence>
<evidence type="ECO:0000313" key="12">
    <source>
        <dbReference type="Proteomes" id="UP000426246"/>
    </source>
</evidence>
<dbReference type="SUPFAM" id="SSF51556">
    <property type="entry name" value="Metallo-dependent hydrolases"/>
    <property type="match status" value="1"/>
</dbReference>
<comment type="cofactor">
    <cofactor evidence="9">
        <name>Zn(2+)</name>
        <dbReference type="ChEBI" id="CHEBI:29105"/>
    </cofactor>
    <text evidence="9">Binds 2 Zn(2+) ions per subunit.</text>
</comment>
<comment type="PTM">
    <text evidence="9">Carboxylation allows a single lysine to coordinate two zinc ions.</text>
</comment>
<evidence type="ECO:0000256" key="9">
    <source>
        <dbReference type="HAMAP-Rule" id="MF_01645"/>
    </source>
</evidence>
<feature type="binding site" evidence="9">
    <location>
        <position position="64"/>
    </location>
    <ligand>
        <name>Zn(2+)</name>
        <dbReference type="ChEBI" id="CHEBI:29105"/>
        <label>1</label>
    </ligand>
</feature>
<evidence type="ECO:0000256" key="7">
    <source>
        <dbReference type="ARBA" id="ARBA00022801"/>
    </source>
</evidence>
<evidence type="ECO:0000256" key="1">
    <source>
        <dbReference type="ARBA" id="ARBA00002368"/>
    </source>
</evidence>
<feature type="domain" description="Amidohydrolase-related" evidence="10">
    <location>
        <begin position="53"/>
        <end position="438"/>
    </location>
</feature>
<evidence type="ECO:0000256" key="5">
    <source>
        <dbReference type="ARBA" id="ARBA00022631"/>
    </source>
</evidence>
<dbReference type="NCBIfam" id="NF004839">
    <property type="entry name" value="PRK06189.1"/>
    <property type="match status" value="1"/>
</dbReference>
<feature type="binding site" evidence="9">
    <location>
        <position position="188"/>
    </location>
    <ligand>
        <name>Zn(2+)</name>
        <dbReference type="ChEBI" id="CHEBI:29105"/>
        <label>2</label>
    </ligand>
</feature>
<feature type="modified residue" description="N6-carboxylysine" evidence="9">
    <location>
        <position position="149"/>
    </location>
</feature>
<comment type="catalytic activity">
    <reaction evidence="9">
        <text>(S)-allantoin + H2O = allantoate + H(+)</text>
        <dbReference type="Rhea" id="RHEA:17029"/>
        <dbReference type="ChEBI" id="CHEBI:15377"/>
        <dbReference type="ChEBI" id="CHEBI:15378"/>
        <dbReference type="ChEBI" id="CHEBI:15678"/>
        <dbReference type="ChEBI" id="CHEBI:17536"/>
        <dbReference type="EC" id="3.5.2.5"/>
    </reaction>
</comment>
<comment type="similarity">
    <text evidence="3">Belongs to the metallo-dependent hydrolases superfamily. DHOase family. Class I DHOase subfamily.</text>
</comment>
<dbReference type="InterPro" id="IPR017593">
    <property type="entry name" value="Allantoinase"/>
</dbReference>
<dbReference type="Proteomes" id="UP000426246">
    <property type="component" value="Chromosome"/>
</dbReference>
<feature type="binding site" evidence="9">
    <location>
        <position position="317"/>
    </location>
    <ligand>
        <name>Zn(2+)</name>
        <dbReference type="ChEBI" id="CHEBI:29105"/>
        <label>1</label>
    </ligand>
</feature>
<dbReference type="UniPathway" id="UPA00395">
    <property type="reaction ID" value="UER00653"/>
</dbReference>
<dbReference type="InterPro" id="IPR002195">
    <property type="entry name" value="Dihydroorotase_CS"/>
</dbReference>
<dbReference type="RefSeq" id="WP_155702241.1">
    <property type="nucleotide sequence ID" value="NZ_CP034235.1"/>
</dbReference>
<dbReference type="GO" id="GO:0006145">
    <property type="term" value="P:purine nucleobase catabolic process"/>
    <property type="evidence" value="ECO:0007669"/>
    <property type="project" value="TreeGrafter"/>
</dbReference>
<reference evidence="12" key="1">
    <citation type="submission" date="2018-11" db="EMBL/GenBank/DDBJ databases">
        <title>Complete genome sequence of Paenibacillus sp. ML311-T8.</title>
        <authorList>
            <person name="Nam Y.-D."/>
            <person name="Kang J."/>
            <person name="Chung W.-H."/>
            <person name="Park Y.S."/>
        </authorList>
    </citation>
    <scope>NUCLEOTIDE SEQUENCE [LARGE SCALE GENOMIC DNA]</scope>
    <source>
        <strain evidence="12">ML311-T8</strain>
    </source>
</reference>
<dbReference type="InterPro" id="IPR032466">
    <property type="entry name" value="Metal_Hydrolase"/>
</dbReference>
<evidence type="ECO:0000256" key="2">
    <source>
        <dbReference type="ARBA" id="ARBA00008829"/>
    </source>
</evidence>
<keyword evidence="7 9" id="KW-0378">Hydrolase</keyword>
<dbReference type="GO" id="GO:0008270">
    <property type="term" value="F:zinc ion binding"/>
    <property type="evidence" value="ECO:0007669"/>
    <property type="project" value="InterPro"/>
</dbReference>
<dbReference type="GO" id="GO:0000256">
    <property type="term" value="P:allantoin catabolic process"/>
    <property type="evidence" value="ECO:0007669"/>
    <property type="project" value="UniProtKB-UniRule"/>
</dbReference>
<dbReference type="HAMAP" id="MF_01645">
    <property type="entry name" value="Hydantoinase"/>
    <property type="match status" value="1"/>
</dbReference>
<dbReference type="OrthoDB" id="9765462at2"/>
<dbReference type="InterPro" id="IPR006680">
    <property type="entry name" value="Amidohydro-rel"/>
</dbReference>
<dbReference type="KEGG" id="ppsc:EHS13_20740"/>
<comment type="function">
    <text evidence="9">Catalyzes the conversion of allantoin (5-ureidohydantoin) to allantoic acid by hydrolytic cleavage of the five-member hydantoin ring.</text>
</comment>
<evidence type="ECO:0000256" key="6">
    <source>
        <dbReference type="ARBA" id="ARBA00022723"/>
    </source>
</evidence>
<evidence type="ECO:0000313" key="11">
    <source>
        <dbReference type="EMBL" id="QGQ97140.1"/>
    </source>
</evidence>
<keyword evidence="5 9" id="KW-0659">Purine metabolism</keyword>
<protein>
    <recommendedName>
        <fullName evidence="9">Allantoinase</fullName>
        <ecNumber evidence="9">3.5.2.5</ecNumber>
    </recommendedName>
    <alternativeName>
        <fullName evidence="9">Allantoin-utilizing enzyme</fullName>
    </alternativeName>
</protein>
<evidence type="ECO:0000256" key="3">
    <source>
        <dbReference type="ARBA" id="ARBA00010286"/>
    </source>
</evidence>
<sequence>MTKKLDLVIRQGFVVLKDEVRLLDIGVSEGKIVSLAESIECEDCREIDAAGLYVLPGMVDVHVHFNEPGLGSWEGFASGSASLAAGGCTTYVDMPLNGVPPTVNAAAFKQKLAAAESNSYVDYAFWGGLQIGNLDELETLAECGIVGFKAFMSSPGGDGEDIFREVDDLTLYEGMRKIAAIGGILALHAESEPIVSQLALKSITEGRLTAKDFIESRPILAELEAVNRALFYAEETGCKLHFVHISSPQAVALIQQAKLIGLDVTLETCPHYLTLLAEDMESLGAIAKCAPPLRGQAEQDALWMLVRNGHIDMISSDHSPCPTSMKSVDNANFFEAWGGISGAQSSMELMLHEGYHRRAIPLPLISRMLSLEPAKRFGLHPRKGEIALMADADLVMVDLNASYILQKTDLLYKHKHSPYLGKTLDCRVVQTWNRGKLVYQLGQGHGIQEPAAGAWLGKN</sequence>
<organism evidence="11 12">
    <name type="scientific">Paenibacillus psychroresistens</name>
    <dbReference type="NCBI Taxonomy" id="1778678"/>
    <lineage>
        <taxon>Bacteria</taxon>
        <taxon>Bacillati</taxon>
        <taxon>Bacillota</taxon>
        <taxon>Bacilli</taxon>
        <taxon>Bacillales</taxon>
        <taxon>Paenibacillaceae</taxon>
        <taxon>Paenibacillus</taxon>
    </lineage>
</organism>
<dbReference type="Pfam" id="PF01979">
    <property type="entry name" value="Amidohydro_1"/>
    <property type="match status" value="1"/>
</dbReference>
<comment type="similarity">
    <text evidence="9">Belongs to the metallo-dependent hydrolases superfamily. Allantoinase family.</text>
</comment>
<dbReference type="NCBIfam" id="TIGR03178">
    <property type="entry name" value="allantoinase"/>
    <property type="match status" value="1"/>
</dbReference>
<dbReference type="Gene3D" id="3.20.20.140">
    <property type="entry name" value="Metal-dependent hydrolases"/>
    <property type="match status" value="1"/>
</dbReference>
<feature type="binding site" evidence="9">
    <location>
        <position position="62"/>
    </location>
    <ligand>
        <name>Zn(2+)</name>
        <dbReference type="ChEBI" id="CHEBI:29105"/>
        <label>1</label>
    </ligand>
</feature>
<comment type="subunit">
    <text evidence="4 9">Homotetramer.</text>
</comment>
<dbReference type="FunFam" id="3.20.20.140:FF:000174">
    <property type="entry name" value="Dihydropyrimidinase-related protein 2"/>
    <property type="match status" value="1"/>
</dbReference>
<feature type="binding site" description="via carbamate group" evidence="9">
    <location>
        <position position="149"/>
    </location>
    <ligand>
        <name>Zn(2+)</name>
        <dbReference type="ChEBI" id="CHEBI:29105"/>
        <label>2</label>
    </ligand>
</feature>
<comment type="function">
    <text evidence="1">Catalyzes the reversible cyclization of carbamoyl aspartate to dihydroorotate.</text>
</comment>
<dbReference type="InterPro" id="IPR047604">
    <property type="entry name" value="Allantoinase_bact"/>
</dbReference>
<dbReference type="InterPro" id="IPR050138">
    <property type="entry name" value="DHOase/Allantoinase_Hydrolase"/>
</dbReference>
<dbReference type="InterPro" id="IPR011059">
    <property type="entry name" value="Metal-dep_hydrolase_composite"/>
</dbReference>
<dbReference type="SUPFAM" id="SSF51338">
    <property type="entry name" value="Composite domain of metallo-dependent hydrolases"/>
    <property type="match status" value="1"/>
</dbReference>
<keyword evidence="6 9" id="KW-0479">Metal-binding</keyword>
<keyword evidence="8 9" id="KW-0862">Zinc</keyword>
<dbReference type="PANTHER" id="PTHR43668:SF4">
    <property type="entry name" value="ALLANTOINASE"/>
    <property type="match status" value="1"/>
</dbReference>
<feature type="binding site" description="via carbamate group" evidence="9">
    <location>
        <position position="149"/>
    </location>
    <ligand>
        <name>Zn(2+)</name>
        <dbReference type="ChEBI" id="CHEBI:29105"/>
        <label>1</label>
    </ligand>
</feature>
<dbReference type="EMBL" id="CP034235">
    <property type="protein sequence ID" value="QGQ97140.1"/>
    <property type="molecule type" value="Genomic_DNA"/>
</dbReference>
<evidence type="ECO:0000259" key="10">
    <source>
        <dbReference type="Pfam" id="PF01979"/>
    </source>
</evidence>
<comment type="pathway">
    <text evidence="9">Nitrogen metabolism; (S)-allantoin degradation; allantoate from (S)-allantoin: step 1/1.</text>
</comment>